<feature type="compositionally biased region" description="Low complexity" evidence="6">
    <location>
        <begin position="85"/>
        <end position="95"/>
    </location>
</feature>
<evidence type="ECO:0000256" key="6">
    <source>
        <dbReference type="SAM" id="MobiDB-lite"/>
    </source>
</evidence>
<dbReference type="PANTHER" id="PTHR47338:SF11">
    <property type="entry name" value="ZN(II)2CYS6 TRANSCRIPTION FACTOR (EUROFUNG)"/>
    <property type="match status" value="1"/>
</dbReference>
<organism evidence="8 9">
    <name type="scientific">Amylocarpus encephaloides</name>
    <dbReference type="NCBI Taxonomy" id="45428"/>
    <lineage>
        <taxon>Eukaryota</taxon>
        <taxon>Fungi</taxon>
        <taxon>Dikarya</taxon>
        <taxon>Ascomycota</taxon>
        <taxon>Pezizomycotina</taxon>
        <taxon>Leotiomycetes</taxon>
        <taxon>Helotiales</taxon>
        <taxon>Helotiales incertae sedis</taxon>
        <taxon>Amylocarpus</taxon>
    </lineage>
</organism>
<feature type="domain" description="Zn(2)-C6 fungal-type" evidence="7">
    <location>
        <begin position="333"/>
        <end position="363"/>
    </location>
</feature>
<dbReference type="PROSITE" id="PS00463">
    <property type="entry name" value="ZN2_CY6_FUNGAL_1"/>
    <property type="match status" value="1"/>
</dbReference>
<dbReference type="Pfam" id="PF04082">
    <property type="entry name" value="Fungal_trans"/>
    <property type="match status" value="1"/>
</dbReference>
<keyword evidence="4" id="KW-0804">Transcription</keyword>
<dbReference type="SMART" id="SM00066">
    <property type="entry name" value="GAL4"/>
    <property type="match status" value="1"/>
</dbReference>
<protein>
    <submittedName>
        <fullName evidence="8">Fungal-specific transcription factor domain-containing protein</fullName>
    </submittedName>
</protein>
<comment type="caution">
    <text evidence="8">The sequence shown here is derived from an EMBL/GenBank/DDBJ whole genome shotgun (WGS) entry which is preliminary data.</text>
</comment>
<evidence type="ECO:0000256" key="3">
    <source>
        <dbReference type="ARBA" id="ARBA00023015"/>
    </source>
</evidence>
<gene>
    <name evidence="8" type="ORF">BJ875DRAFT_79336</name>
</gene>
<dbReference type="GO" id="GO:0003677">
    <property type="term" value="F:DNA binding"/>
    <property type="evidence" value="ECO:0007669"/>
    <property type="project" value="InterPro"/>
</dbReference>
<feature type="compositionally biased region" description="Polar residues" evidence="6">
    <location>
        <begin position="432"/>
        <end position="448"/>
    </location>
</feature>
<reference evidence="8" key="1">
    <citation type="journal article" date="2021" name="IMA Fungus">
        <title>Genomic characterization of three marine fungi, including Emericellopsis atlantica sp. nov. with signatures of a generalist lifestyle and marine biomass degradation.</title>
        <authorList>
            <person name="Hagestad O.C."/>
            <person name="Hou L."/>
            <person name="Andersen J.H."/>
            <person name="Hansen E.H."/>
            <person name="Altermark B."/>
            <person name="Li C."/>
            <person name="Kuhnert E."/>
            <person name="Cox R.J."/>
            <person name="Crous P.W."/>
            <person name="Spatafora J.W."/>
            <person name="Lail K."/>
            <person name="Amirebrahimi M."/>
            <person name="Lipzen A."/>
            <person name="Pangilinan J."/>
            <person name="Andreopoulos W."/>
            <person name="Hayes R.D."/>
            <person name="Ng V."/>
            <person name="Grigoriev I.V."/>
            <person name="Jackson S.A."/>
            <person name="Sutton T.D.S."/>
            <person name="Dobson A.D.W."/>
            <person name="Rama T."/>
        </authorList>
    </citation>
    <scope>NUCLEOTIDE SEQUENCE</scope>
    <source>
        <strain evidence="8">TRa018bII</strain>
    </source>
</reference>
<accession>A0A9P7YFU0</accession>
<dbReference type="CDD" id="cd12148">
    <property type="entry name" value="fungal_TF_MHR"/>
    <property type="match status" value="1"/>
</dbReference>
<keyword evidence="2" id="KW-0479">Metal-binding</keyword>
<keyword evidence="9" id="KW-1185">Reference proteome</keyword>
<dbReference type="InterPro" id="IPR050815">
    <property type="entry name" value="TF_fung"/>
</dbReference>
<dbReference type="GO" id="GO:0005634">
    <property type="term" value="C:nucleus"/>
    <property type="evidence" value="ECO:0007669"/>
    <property type="project" value="UniProtKB-SubCell"/>
</dbReference>
<sequence>MTQIYTLPFIASLHERPAAYETQQSPYQPGDSHNRERYSSYSERKIDRPWSPPRSPVSDSNKRPRESVEMYQNQQEPNAPREKLPSLSSLFGSPSHQRRPAQSPFSDRQSPVFPTPSPLEARHPAIPIHADRPFDHNSYFQRPAQHHSLPSRSENVERLGFPPNPHPSQAPIKPESPRYEGRPPFAPINTSRVHGPPINSWSPRSQPNRPEHFSRDTSSSFAHHAEHAAVAHRQDNHYREGPHRVPVTTSFPLTPASTVVGDVATTKDGLGPKIWTGTQFLPRFVRQAEVPGEGMCYFYDDGTHCKTVIDAEAVNAHWGVTKAGKPRKRLAIACITCREKKIKCDPDYPRCVQCEKFGRICKFKNAPRGGQGSPDTPPADPEDIVSRPSSSRADGESAQVVGRENSELVPPRHALGQATPESETHHSKRQRTAYSNFTPVPSEGSPQPSVHEATSPPTVWQEMDAPNHIEHELVSEWHVNPNTTRPIVVTQLLEVFFKNVPEIAASMFPPAAFRSWALSGSVKTLDDLMLIYTVLALATVFSSKHEHRALGVHYASIARYACENRGFSIQLVQSRLLLSLYYFAINNPNDAWDFCGGAIRVATGLRLNVELEKSEDDYLQTFPYGLNRHGYAECRRRTFWGCYLMDRFNGFCSGNFNVLQPEDVFLRLPCDDNSFESQIDAQNPIFDLTTSPIQSLNWTIGPLGYLINVATIWGDVMANIYRNSQRQAPPNSSAFGAFYEATSRRLQAWNSSLPKSYTFSAENLRKSPENGKMNTLVTMHTMYHSTLMKLNRYIQQSTLTHAQLTHHVAAAHHHAESLLFITDALVATRHTSCPSSPISYTTAGPTTLTSPFVAYAIVSAIDILSSQFSLSSIPGRLASFRNAQAVLAELATFWQSAKHQQALVSERVGEMREMANDGGVERGLRMGSVMERSSGEKEKGVYVMRGAIERTFRREFDCIYG</sequence>
<evidence type="ECO:0000256" key="5">
    <source>
        <dbReference type="ARBA" id="ARBA00023242"/>
    </source>
</evidence>
<comment type="subcellular location">
    <subcellularLocation>
        <location evidence="1">Nucleus</location>
    </subcellularLocation>
</comment>
<dbReference type="InterPro" id="IPR007219">
    <property type="entry name" value="XnlR_reg_dom"/>
</dbReference>
<dbReference type="PANTHER" id="PTHR47338">
    <property type="entry name" value="ZN(II)2CYS6 TRANSCRIPTION FACTOR (EUROFUNG)-RELATED"/>
    <property type="match status" value="1"/>
</dbReference>
<evidence type="ECO:0000256" key="1">
    <source>
        <dbReference type="ARBA" id="ARBA00004123"/>
    </source>
</evidence>
<dbReference type="SMART" id="SM00906">
    <property type="entry name" value="Fungal_trans"/>
    <property type="match status" value="1"/>
</dbReference>
<evidence type="ECO:0000256" key="2">
    <source>
        <dbReference type="ARBA" id="ARBA00022723"/>
    </source>
</evidence>
<dbReference type="SUPFAM" id="SSF57701">
    <property type="entry name" value="Zn2/Cys6 DNA-binding domain"/>
    <property type="match status" value="1"/>
</dbReference>
<dbReference type="EMBL" id="MU251548">
    <property type="protein sequence ID" value="KAG9232442.1"/>
    <property type="molecule type" value="Genomic_DNA"/>
</dbReference>
<evidence type="ECO:0000256" key="4">
    <source>
        <dbReference type="ARBA" id="ARBA00023163"/>
    </source>
</evidence>
<name>A0A9P7YFU0_9HELO</name>
<feature type="compositionally biased region" description="Basic and acidic residues" evidence="6">
    <location>
        <begin position="32"/>
        <end position="48"/>
    </location>
</feature>
<keyword evidence="3" id="KW-0805">Transcription regulation</keyword>
<feature type="region of interest" description="Disordered" evidence="6">
    <location>
        <begin position="365"/>
        <end position="455"/>
    </location>
</feature>
<dbReference type="OrthoDB" id="5426798at2759"/>
<dbReference type="InterPro" id="IPR036864">
    <property type="entry name" value="Zn2-C6_fun-type_DNA-bd_sf"/>
</dbReference>
<dbReference type="CDD" id="cd00067">
    <property type="entry name" value="GAL4"/>
    <property type="match status" value="1"/>
</dbReference>
<dbReference type="Gene3D" id="4.10.240.10">
    <property type="entry name" value="Zn(2)-C6 fungal-type DNA-binding domain"/>
    <property type="match status" value="1"/>
</dbReference>
<dbReference type="AlphaFoldDB" id="A0A9P7YFU0"/>
<dbReference type="Proteomes" id="UP000824998">
    <property type="component" value="Unassembled WGS sequence"/>
</dbReference>
<keyword evidence="5" id="KW-0539">Nucleus</keyword>
<dbReference type="GO" id="GO:0006351">
    <property type="term" value="P:DNA-templated transcription"/>
    <property type="evidence" value="ECO:0007669"/>
    <property type="project" value="InterPro"/>
</dbReference>
<dbReference type="GO" id="GO:0008270">
    <property type="term" value="F:zinc ion binding"/>
    <property type="evidence" value="ECO:0007669"/>
    <property type="project" value="InterPro"/>
</dbReference>
<dbReference type="GO" id="GO:0000981">
    <property type="term" value="F:DNA-binding transcription factor activity, RNA polymerase II-specific"/>
    <property type="evidence" value="ECO:0007669"/>
    <property type="project" value="InterPro"/>
</dbReference>
<proteinExistence type="predicted"/>
<evidence type="ECO:0000259" key="7">
    <source>
        <dbReference type="PROSITE" id="PS50048"/>
    </source>
</evidence>
<feature type="region of interest" description="Disordered" evidence="6">
    <location>
        <begin position="14"/>
        <end position="221"/>
    </location>
</feature>
<dbReference type="Pfam" id="PF00172">
    <property type="entry name" value="Zn_clus"/>
    <property type="match status" value="1"/>
</dbReference>
<evidence type="ECO:0000313" key="9">
    <source>
        <dbReference type="Proteomes" id="UP000824998"/>
    </source>
</evidence>
<feature type="compositionally biased region" description="Polar residues" evidence="6">
    <location>
        <begin position="199"/>
        <end position="208"/>
    </location>
</feature>
<evidence type="ECO:0000313" key="8">
    <source>
        <dbReference type="EMBL" id="KAG9232442.1"/>
    </source>
</evidence>
<dbReference type="PROSITE" id="PS50048">
    <property type="entry name" value="ZN2_CY6_FUNGAL_2"/>
    <property type="match status" value="1"/>
</dbReference>
<dbReference type="InterPro" id="IPR001138">
    <property type="entry name" value="Zn2Cys6_DnaBD"/>
</dbReference>